<name>A0A6J4QUQ3_9ACTN</name>
<dbReference type="GO" id="GO:0034755">
    <property type="term" value="P:iron ion transmembrane transport"/>
    <property type="evidence" value="ECO:0007669"/>
    <property type="project" value="TreeGrafter"/>
</dbReference>
<feature type="transmembrane region" description="Helical" evidence="5">
    <location>
        <begin position="12"/>
        <end position="29"/>
    </location>
</feature>
<comment type="subcellular location">
    <subcellularLocation>
        <location evidence="1">Membrane</location>
        <topology evidence="1">Multi-pass membrane protein</topology>
    </subcellularLocation>
</comment>
<gene>
    <name evidence="6" type="ORF">AVDCRST_MAG37-2945</name>
</gene>
<feature type="transmembrane region" description="Helical" evidence="5">
    <location>
        <begin position="57"/>
        <end position="81"/>
    </location>
</feature>
<feature type="transmembrane region" description="Helical" evidence="5">
    <location>
        <begin position="358"/>
        <end position="377"/>
    </location>
</feature>
<feature type="transmembrane region" description="Helical" evidence="5">
    <location>
        <begin position="157"/>
        <end position="178"/>
    </location>
</feature>
<dbReference type="GO" id="GO:0005886">
    <property type="term" value="C:plasma membrane"/>
    <property type="evidence" value="ECO:0007669"/>
    <property type="project" value="TreeGrafter"/>
</dbReference>
<feature type="transmembrane region" description="Helical" evidence="5">
    <location>
        <begin position="324"/>
        <end position="346"/>
    </location>
</feature>
<keyword evidence="4 5" id="KW-0472">Membrane</keyword>
<evidence type="ECO:0000313" key="6">
    <source>
        <dbReference type="EMBL" id="CAA9455725.1"/>
    </source>
</evidence>
<feature type="transmembrane region" description="Helical" evidence="5">
    <location>
        <begin position="199"/>
        <end position="220"/>
    </location>
</feature>
<organism evidence="6">
    <name type="scientific">uncultured Rubrobacteraceae bacterium</name>
    <dbReference type="NCBI Taxonomy" id="349277"/>
    <lineage>
        <taxon>Bacteria</taxon>
        <taxon>Bacillati</taxon>
        <taxon>Actinomycetota</taxon>
        <taxon>Rubrobacteria</taxon>
        <taxon>Rubrobacterales</taxon>
        <taxon>Rubrobacteraceae</taxon>
        <taxon>environmental samples</taxon>
    </lineage>
</organism>
<feature type="transmembrane region" description="Helical" evidence="5">
    <location>
        <begin position="93"/>
        <end position="113"/>
    </location>
</feature>
<dbReference type="InterPro" id="IPR001046">
    <property type="entry name" value="NRAMP_fam"/>
</dbReference>
<dbReference type="Pfam" id="PF01566">
    <property type="entry name" value="Nramp"/>
    <property type="match status" value="1"/>
</dbReference>
<dbReference type="GO" id="GO:0015086">
    <property type="term" value="F:cadmium ion transmembrane transporter activity"/>
    <property type="evidence" value="ECO:0007669"/>
    <property type="project" value="TreeGrafter"/>
</dbReference>
<feature type="transmembrane region" description="Helical" evidence="5">
    <location>
        <begin position="249"/>
        <end position="274"/>
    </location>
</feature>
<sequence>MVSSLTAGAQYGTALLWAVVLGALIKFFLTEGIGRWYMATGETIVQGWHSLTRWATVYALVYLVILAFIYGAAVTSATALATTAMFPIMPLEAWAIVIAIVGFSILVVGRYGLFERVMEGFIVLMFISIVGAAILTFPNLGELAVGLVPRVPEGSLLYLLGVMGGVGATITLASYTYWVRERGWRDSSWIPTMRIDTTVGYVMTAVFMVSMLIVGAQFLFGTGREISGEEGLVALADPMQERFGVVARWLFLVGFFSATFTSVLGGWNGFAYLFGDLVRTLRGVPDTEAERYLSEKGLYFRGFLVFMAFPPMLLLFFGEPVLLVIIYAALGALFMPFLAATLLLLLNSQRVARQYRNGIVANVVLVGAVLLFVVLAVQEVVGLL</sequence>
<keyword evidence="2 5" id="KW-0812">Transmembrane</keyword>
<evidence type="ECO:0000256" key="1">
    <source>
        <dbReference type="ARBA" id="ARBA00004141"/>
    </source>
</evidence>
<evidence type="ECO:0000256" key="5">
    <source>
        <dbReference type="SAM" id="Phobius"/>
    </source>
</evidence>
<dbReference type="NCBIfam" id="NF037982">
    <property type="entry name" value="Nramp_1"/>
    <property type="match status" value="2"/>
</dbReference>
<evidence type="ECO:0000256" key="2">
    <source>
        <dbReference type="ARBA" id="ARBA00022692"/>
    </source>
</evidence>
<proteinExistence type="predicted"/>
<dbReference type="EMBL" id="CADCVD010000151">
    <property type="protein sequence ID" value="CAA9455725.1"/>
    <property type="molecule type" value="Genomic_DNA"/>
</dbReference>
<keyword evidence="3 5" id="KW-1133">Transmembrane helix</keyword>
<dbReference type="AlphaFoldDB" id="A0A6J4QUQ3"/>
<feature type="transmembrane region" description="Helical" evidence="5">
    <location>
        <begin position="120"/>
        <end position="137"/>
    </location>
</feature>
<protein>
    <submittedName>
        <fullName evidence="6">Uncharacterized protein</fullName>
    </submittedName>
</protein>
<dbReference type="GO" id="GO:0005384">
    <property type="term" value="F:manganese ion transmembrane transporter activity"/>
    <property type="evidence" value="ECO:0007669"/>
    <property type="project" value="TreeGrafter"/>
</dbReference>
<feature type="transmembrane region" description="Helical" evidence="5">
    <location>
        <begin position="298"/>
        <end position="318"/>
    </location>
</feature>
<accession>A0A6J4QUQ3</accession>
<dbReference type="PANTHER" id="PTHR11706:SF3">
    <property type="entry name" value="METAL ION TRANSPORT PROTEIN"/>
    <property type="match status" value="1"/>
</dbReference>
<evidence type="ECO:0000256" key="3">
    <source>
        <dbReference type="ARBA" id="ARBA00022989"/>
    </source>
</evidence>
<dbReference type="PANTHER" id="PTHR11706">
    <property type="entry name" value="SOLUTE CARRIER PROTEIN FAMILY 11 MEMBER"/>
    <property type="match status" value="1"/>
</dbReference>
<evidence type="ECO:0000256" key="4">
    <source>
        <dbReference type="ARBA" id="ARBA00023136"/>
    </source>
</evidence>
<reference evidence="6" key="1">
    <citation type="submission" date="2020-02" db="EMBL/GenBank/DDBJ databases">
        <authorList>
            <person name="Meier V. D."/>
        </authorList>
    </citation>
    <scope>NUCLEOTIDE SEQUENCE</scope>
    <source>
        <strain evidence="6">AVDCRST_MAG37</strain>
    </source>
</reference>